<evidence type="ECO:0000313" key="2">
    <source>
        <dbReference type="EMBL" id="KJY32893.1"/>
    </source>
</evidence>
<proteinExistence type="predicted"/>
<feature type="compositionally biased region" description="Basic and acidic residues" evidence="1">
    <location>
        <begin position="120"/>
        <end position="129"/>
    </location>
</feature>
<gene>
    <name evidence="2" type="ORF">VR44_14925</name>
</gene>
<accession>A0A0F4JGK0</accession>
<organism evidence="2 3">
    <name type="scientific">Streptomyces katrae</name>
    <dbReference type="NCBI Taxonomy" id="68223"/>
    <lineage>
        <taxon>Bacteria</taxon>
        <taxon>Bacillati</taxon>
        <taxon>Actinomycetota</taxon>
        <taxon>Actinomycetes</taxon>
        <taxon>Kitasatosporales</taxon>
        <taxon>Streptomycetaceae</taxon>
        <taxon>Streptomyces</taxon>
    </lineage>
</organism>
<feature type="region of interest" description="Disordered" evidence="1">
    <location>
        <begin position="105"/>
        <end position="147"/>
    </location>
</feature>
<name>A0A0F4JGK0_9ACTN</name>
<dbReference type="Proteomes" id="UP000033551">
    <property type="component" value="Unassembled WGS sequence"/>
</dbReference>
<sequence>MTVTVSGRVFRKTPTTLSPSVSSARPLWTTPVVTASPPPSRAMTLRWAASRTVRSGTPHAAARVVSRACSSSGRGARYQDIRAGPPAAAGRASLVAGASAALPVQKARCPGSASAARSRATKEANRERGPACGEGPSAGVRAASASV</sequence>
<keyword evidence="3" id="KW-1185">Reference proteome</keyword>
<protein>
    <submittedName>
        <fullName evidence="2">Uncharacterized protein</fullName>
    </submittedName>
</protein>
<feature type="compositionally biased region" description="Polar residues" evidence="1">
    <location>
        <begin position="13"/>
        <end position="23"/>
    </location>
</feature>
<comment type="caution">
    <text evidence="2">The sequence shown here is derived from an EMBL/GenBank/DDBJ whole genome shotgun (WGS) entry which is preliminary data.</text>
</comment>
<dbReference type="AlphaFoldDB" id="A0A0F4JGK0"/>
<reference evidence="2 3" key="1">
    <citation type="submission" date="2015-02" db="EMBL/GenBank/DDBJ databases">
        <authorList>
            <person name="Ju K.-S."/>
            <person name="Doroghazi J.R."/>
            <person name="Metcalf W."/>
        </authorList>
    </citation>
    <scope>NUCLEOTIDE SEQUENCE [LARGE SCALE GENOMIC DNA]</scope>
    <source>
        <strain evidence="2 3">NRRL ISP-5550</strain>
    </source>
</reference>
<feature type="region of interest" description="Disordered" evidence="1">
    <location>
        <begin position="1"/>
        <end position="23"/>
    </location>
</feature>
<dbReference type="EMBL" id="JZWV01000384">
    <property type="protein sequence ID" value="KJY32893.1"/>
    <property type="molecule type" value="Genomic_DNA"/>
</dbReference>
<evidence type="ECO:0000313" key="3">
    <source>
        <dbReference type="Proteomes" id="UP000033551"/>
    </source>
</evidence>
<evidence type="ECO:0000256" key="1">
    <source>
        <dbReference type="SAM" id="MobiDB-lite"/>
    </source>
</evidence>